<dbReference type="OrthoDB" id="3483663at2"/>
<organism evidence="2 3">
    <name type="scientific">Streptosporangium subroseum</name>
    <dbReference type="NCBI Taxonomy" id="106412"/>
    <lineage>
        <taxon>Bacteria</taxon>
        <taxon>Bacillati</taxon>
        <taxon>Actinomycetota</taxon>
        <taxon>Actinomycetes</taxon>
        <taxon>Streptosporangiales</taxon>
        <taxon>Streptosporangiaceae</taxon>
        <taxon>Streptosporangium</taxon>
    </lineage>
</organism>
<feature type="chain" id="PRO_5012308718" evidence="1">
    <location>
        <begin position="27"/>
        <end position="71"/>
    </location>
</feature>
<feature type="signal peptide" evidence="1">
    <location>
        <begin position="1"/>
        <end position="26"/>
    </location>
</feature>
<keyword evidence="3" id="KW-1185">Reference proteome</keyword>
<evidence type="ECO:0000313" key="3">
    <source>
        <dbReference type="Proteomes" id="UP000198282"/>
    </source>
</evidence>
<proteinExistence type="predicted"/>
<sequence length="71" mass="7718">MRLRAALLAVGMAVLAVGTLGAPAQAAGPIHIGYYNKARCVELGTQYVREGFKKYECRWIAAQGMYSLWVG</sequence>
<accession>A0A239H560</accession>
<dbReference type="RefSeq" id="WP_089208373.1">
    <property type="nucleotide sequence ID" value="NZ_FZOD01000015.1"/>
</dbReference>
<gene>
    <name evidence="2" type="ORF">SAMN05216276_101586</name>
</gene>
<evidence type="ECO:0000256" key="1">
    <source>
        <dbReference type="SAM" id="SignalP"/>
    </source>
</evidence>
<dbReference type="Proteomes" id="UP000198282">
    <property type="component" value="Unassembled WGS sequence"/>
</dbReference>
<dbReference type="EMBL" id="FZOD01000015">
    <property type="protein sequence ID" value="SNS76148.1"/>
    <property type="molecule type" value="Genomic_DNA"/>
</dbReference>
<dbReference type="AlphaFoldDB" id="A0A239H560"/>
<protein>
    <submittedName>
        <fullName evidence="2">Uncharacterized protein</fullName>
    </submittedName>
</protein>
<evidence type="ECO:0000313" key="2">
    <source>
        <dbReference type="EMBL" id="SNS76148.1"/>
    </source>
</evidence>
<reference evidence="2 3" key="1">
    <citation type="submission" date="2017-06" db="EMBL/GenBank/DDBJ databases">
        <authorList>
            <person name="Kim H.J."/>
            <person name="Triplett B.A."/>
        </authorList>
    </citation>
    <scope>NUCLEOTIDE SEQUENCE [LARGE SCALE GENOMIC DNA]</scope>
    <source>
        <strain evidence="2 3">CGMCC 4.2132</strain>
    </source>
</reference>
<name>A0A239H560_9ACTN</name>
<keyword evidence="1" id="KW-0732">Signal</keyword>